<evidence type="ECO:0000313" key="2">
    <source>
        <dbReference type="Proteomes" id="UP000256970"/>
    </source>
</evidence>
<name>A0A383VXI5_TETOB</name>
<dbReference type="EMBL" id="FNXT01000937">
    <property type="protein sequence ID" value="SZX69563.1"/>
    <property type="molecule type" value="Genomic_DNA"/>
</dbReference>
<dbReference type="Proteomes" id="UP000256970">
    <property type="component" value="Unassembled WGS sequence"/>
</dbReference>
<proteinExistence type="predicted"/>
<dbReference type="AlphaFoldDB" id="A0A383VXI5"/>
<protein>
    <recommendedName>
        <fullName evidence="3">BACK domain-containing protein</fullName>
    </recommendedName>
</protein>
<keyword evidence="2" id="KW-1185">Reference proteome</keyword>
<gene>
    <name evidence="1" type="ORF">BQ4739_LOCUS9863</name>
</gene>
<reference evidence="1 2" key="1">
    <citation type="submission" date="2016-10" db="EMBL/GenBank/DDBJ databases">
        <authorList>
            <person name="Cai Z."/>
        </authorList>
    </citation>
    <scope>NUCLEOTIDE SEQUENCE [LARGE SCALE GENOMIC DNA]</scope>
</reference>
<sequence length="357" mass="37910">MYGVPDSISSLEQQQLVHAVVIADMVHAEAALQQAVQALEAAAASEQGLSAAAMHELAAVPAWPACLLKLLPAFVKSSSCCRCGATDLAASKAADTGGSVQRLLVAQLGDLEAVWADAELQRLLLALPLPAVLLLLSSDQLRVAAEDTVLYTAQQYAGRTDTKQKGVLGDHAEQLKRLQSLQRIAVGDELAGGLQRIRDVPASWLLGPRQIVPLGDGVRLQWRLPVEQLRQACRDSLRLRLCNIRSPSCSPPMCGVAWRMVLKCSQQRGGTVVGLGAVVGSMPEGMFYKFTCTLSWGGVVRPMSTACLSGNRSCGIAKYFDGLPPMAGDGWDEAAWAAAGLPAAGEMLLQLHVHSVE</sequence>
<evidence type="ECO:0000313" key="1">
    <source>
        <dbReference type="EMBL" id="SZX69563.1"/>
    </source>
</evidence>
<dbReference type="STRING" id="3088.A0A383VXI5"/>
<evidence type="ECO:0008006" key="3">
    <source>
        <dbReference type="Google" id="ProtNLM"/>
    </source>
</evidence>
<organism evidence="1 2">
    <name type="scientific">Tetradesmus obliquus</name>
    <name type="common">Green alga</name>
    <name type="synonym">Acutodesmus obliquus</name>
    <dbReference type="NCBI Taxonomy" id="3088"/>
    <lineage>
        <taxon>Eukaryota</taxon>
        <taxon>Viridiplantae</taxon>
        <taxon>Chlorophyta</taxon>
        <taxon>core chlorophytes</taxon>
        <taxon>Chlorophyceae</taxon>
        <taxon>CS clade</taxon>
        <taxon>Sphaeropleales</taxon>
        <taxon>Scenedesmaceae</taxon>
        <taxon>Tetradesmus</taxon>
    </lineage>
</organism>
<accession>A0A383VXI5</accession>